<dbReference type="eggNOG" id="ENOG50344M9">
    <property type="taxonomic scope" value="Bacteria"/>
</dbReference>
<evidence type="ECO:0000313" key="2">
    <source>
        <dbReference type="Proteomes" id="UP000007397"/>
    </source>
</evidence>
<keyword evidence="2" id="KW-1185">Reference proteome</keyword>
<dbReference type="EMBL" id="HE717023">
    <property type="protein sequence ID" value="CCG46645.1"/>
    <property type="molecule type" value="Genomic_DNA"/>
</dbReference>
<organism evidence="1 2">
    <name type="scientific">Halobacillus halophilus (strain ATCC 35676 / DSM 2266 / JCM 20832 / KCTC 3685 / LMG 17431 / NBRC 102448 / NCIMB 2269)</name>
    <name type="common">Sporosarcina halophila</name>
    <dbReference type="NCBI Taxonomy" id="866895"/>
    <lineage>
        <taxon>Bacteria</taxon>
        <taxon>Bacillati</taxon>
        <taxon>Bacillota</taxon>
        <taxon>Bacilli</taxon>
        <taxon>Bacillales</taxon>
        <taxon>Bacillaceae</taxon>
        <taxon>Halobacillus</taxon>
    </lineage>
</organism>
<proteinExistence type="predicted"/>
<dbReference type="KEGG" id="hhd:HBHAL_4304"/>
<protein>
    <submittedName>
        <fullName evidence="1">Uncharacterized protein</fullName>
    </submittedName>
</protein>
<gene>
    <name evidence="1" type="ordered locus">HBHAL_4304</name>
</gene>
<dbReference type="Proteomes" id="UP000007397">
    <property type="component" value="Chromosome"/>
</dbReference>
<dbReference type="STRING" id="866895.HBHAL_4304"/>
<dbReference type="AlphaFoldDB" id="I0JR75"/>
<sequence length="135" mass="15243">MGKLKNFKQALDYKKAMTTHLADLKDQHAKGLITEERITNAEGKLFLHTQTAMIEGSINLFQADETNQTFIEYGLAQFDEELDELSDEMNAYNVSAPIHLKDVTIQPLSNPEVRTTMSEMIVYSDQVVGLSISFQ</sequence>
<reference evidence="1 2" key="1">
    <citation type="journal article" date="2013" name="Environ. Microbiol.">
        <title>Chloride and organic osmolytes: a hybrid strategy to cope with elevated salinities by the moderately halophilic, chloride-dependent bacterium Halobacillus halophilus.</title>
        <authorList>
            <person name="Saum S.H."/>
            <person name="Pfeiffer F."/>
            <person name="Palm P."/>
            <person name="Rampp M."/>
            <person name="Schuster S.C."/>
            <person name="Muller V."/>
            <person name="Oesterhelt D."/>
        </authorList>
    </citation>
    <scope>NUCLEOTIDE SEQUENCE [LARGE SCALE GENOMIC DNA]</scope>
    <source>
        <strain evidence="2">ATCC 35676 / DSM 2266 / JCM 20832 / KCTC 3685 / LMG 17431 / NBRC 102448 / NCIMB 2269</strain>
    </source>
</reference>
<accession>I0JR75</accession>
<dbReference type="HOGENOM" id="CLU_1882850_0_0_9"/>
<evidence type="ECO:0000313" key="1">
    <source>
        <dbReference type="EMBL" id="CCG46645.1"/>
    </source>
</evidence>
<dbReference type="RefSeq" id="WP_014644533.1">
    <property type="nucleotide sequence ID" value="NC_017668.1"/>
</dbReference>
<name>I0JR75_HALH3</name>
<dbReference type="PATRIC" id="fig|866895.3.peg.3343"/>